<protein>
    <submittedName>
        <fullName evidence="1">Uncharacterized protein</fullName>
    </submittedName>
</protein>
<gene>
    <name evidence="1" type="ORF">RDB_LOCUS105931</name>
</gene>
<dbReference type="AlphaFoldDB" id="A0A8H3D9K8"/>
<dbReference type="EMBL" id="CAJMWZ010005747">
    <property type="protein sequence ID" value="CAE6510506.1"/>
    <property type="molecule type" value="Genomic_DNA"/>
</dbReference>
<dbReference type="Proteomes" id="UP000663850">
    <property type="component" value="Unassembled WGS sequence"/>
</dbReference>
<dbReference type="OrthoDB" id="1879366at2759"/>
<sequence length="151" mass="17152">MHVKRSSKVAPLASLAYQATREWAYATQASHTLSVISGTGERVAPEEKLLCFDLPYYIGLANEEEWWKDYAPYWPKIGVHLHWAPPLLELAQDYLRRHFKVQGSEPIPPFISVHVRHADFAGWCPSNMNREACFATPEAYAKHVQAVQASC</sequence>
<evidence type="ECO:0000313" key="1">
    <source>
        <dbReference type="EMBL" id="CAE6510506.1"/>
    </source>
</evidence>
<reference evidence="1" key="1">
    <citation type="submission" date="2021-01" db="EMBL/GenBank/DDBJ databases">
        <authorList>
            <person name="Kaushik A."/>
        </authorList>
    </citation>
    <scope>NUCLEOTIDE SEQUENCE</scope>
    <source>
        <strain evidence="1">Type strain: AG8-Rh-89/</strain>
    </source>
</reference>
<comment type="caution">
    <text evidence="1">The sequence shown here is derived from an EMBL/GenBank/DDBJ whole genome shotgun (WGS) entry which is preliminary data.</text>
</comment>
<accession>A0A8H3D9K8</accession>
<name>A0A8H3D9K8_9AGAM</name>
<organism evidence="1 2">
    <name type="scientific">Rhizoctonia solani</name>
    <dbReference type="NCBI Taxonomy" id="456999"/>
    <lineage>
        <taxon>Eukaryota</taxon>
        <taxon>Fungi</taxon>
        <taxon>Dikarya</taxon>
        <taxon>Basidiomycota</taxon>
        <taxon>Agaricomycotina</taxon>
        <taxon>Agaricomycetes</taxon>
        <taxon>Cantharellales</taxon>
        <taxon>Ceratobasidiaceae</taxon>
        <taxon>Rhizoctonia</taxon>
    </lineage>
</organism>
<evidence type="ECO:0000313" key="2">
    <source>
        <dbReference type="Proteomes" id="UP000663850"/>
    </source>
</evidence>
<proteinExistence type="predicted"/>